<protein>
    <submittedName>
        <fullName evidence="2">Transmembrane signal receptor</fullName>
    </submittedName>
</protein>
<dbReference type="InterPro" id="IPR043502">
    <property type="entry name" value="DNA/RNA_pol_sf"/>
</dbReference>
<dbReference type="Proteomes" id="UP001454036">
    <property type="component" value="Unassembled WGS sequence"/>
</dbReference>
<dbReference type="AlphaFoldDB" id="A0AAV3QKX2"/>
<evidence type="ECO:0000313" key="3">
    <source>
        <dbReference type="Proteomes" id="UP001454036"/>
    </source>
</evidence>
<keyword evidence="3" id="KW-1185">Reference proteome</keyword>
<sequence>MIVKDEYDDLIANKKWDLVRRPSNANIIRSLWIFRHKKHLEGTFEMYKARLVGDVVGQKPGLDCGETFSPVVKPATIRIVLSTTLSNSWCLHQLDVKNAFLHGNIDETVYMYQPLDFRDPHHPNYVCSLNKSLYGLKQAP</sequence>
<keyword evidence="2" id="KW-0675">Receptor</keyword>
<proteinExistence type="predicted"/>
<keyword evidence="2" id="KW-0472">Membrane</keyword>
<dbReference type="Pfam" id="PF07727">
    <property type="entry name" value="RVT_2"/>
    <property type="match status" value="1"/>
</dbReference>
<accession>A0AAV3QKX2</accession>
<evidence type="ECO:0000259" key="1">
    <source>
        <dbReference type="Pfam" id="PF07727"/>
    </source>
</evidence>
<dbReference type="EMBL" id="BAABME010021975">
    <property type="protein sequence ID" value="GAA0164695.1"/>
    <property type="molecule type" value="Genomic_DNA"/>
</dbReference>
<organism evidence="2 3">
    <name type="scientific">Lithospermum erythrorhizon</name>
    <name type="common">Purple gromwell</name>
    <name type="synonym">Lithospermum officinale var. erythrorhizon</name>
    <dbReference type="NCBI Taxonomy" id="34254"/>
    <lineage>
        <taxon>Eukaryota</taxon>
        <taxon>Viridiplantae</taxon>
        <taxon>Streptophyta</taxon>
        <taxon>Embryophyta</taxon>
        <taxon>Tracheophyta</taxon>
        <taxon>Spermatophyta</taxon>
        <taxon>Magnoliopsida</taxon>
        <taxon>eudicotyledons</taxon>
        <taxon>Gunneridae</taxon>
        <taxon>Pentapetalae</taxon>
        <taxon>asterids</taxon>
        <taxon>lamiids</taxon>
        <taxon>Boraginales</taxon>
        <taxon>Boraginaceae</taxon>
        <taxon>Boraginoideae</taxon>
        <taxon>Lithospermeae</taxon>
        <taxon>Lithospermum</taxon>
    </lineage>
</organism>
<name>A0AAV3QKX2_LITER</name>
<feature type="domain" description="Reverse transcriptase Ty1/copia-type" evidence="1">
    <location>
        <begin position="13"/>
        <end position="140"/>
    </location>
</feature>
<dbReference type="SUPFAM" id="SSF56672">
    <property type="entry name" value="DNA/RNA polymerases"/>
    <property type="match status" value="1"/>
</dbReference>
<evidence type="ECO:0000313" key="2">
    <source>
        <dbReference type="EMBL" id="GAA0164695.1"/>
    </source>
</evidence>
<keyword evidence="2" id="KW-0812">Transmembrane</keyword>
<reference evidence="2 3" key="1">
    <citation type="submission" date="2024-01" db="EMBL/GenBank/DDBJ databases">
        <title>The complete chloroplast genome sequence of Lithospermum erythrorhizon: insights into the phylogenetic relationship among Boraginaceae species and the maternal lineages of purple gromwells.</title>
        <authorList>
            <person name="Okada T."/>
            <person name="Watanabe K."/>
        </authorList>
    </citation>
    <scope>NUCLEOTIDE SEQUENCE [LARGE SCALE GENOMIC DNA]</scope>
</reference>
<gene>
    <name evidence="2" type="ORF">LIER_39838</name>
</gene>
<dbReference type="InterPro" id="IPR013103">
    <property type="entry name" value="RVT_2"/>
</dbReference>
<comment type="caution">
    <text evidence="2">The sequence shown here is derived from an EMBL/GenBank/DDBJ whole genome shotgun (WGS) entry which is preliminary data.</text>
</comment>